<keyword evidence="5 8" id="KW-0472">Membrane</keyword>
<keyword evidence="3 8" id="KW-1133">Transmembrane helix</keyword>
<feature type="transmembrane region" description="Helical" evidence="8">
    <location>
        <begin position="372"/>
        <end position="395"/>
    </location>
</feature>
<evidence type="ECO:0000256" key="6">
    <source>
        <dbReference type="ARBA" id="ARBA00023170"/>
    </source>
</evidence>
<dbReference type="AlphaFoldDB" id="A0A3Q0KSS1"/>
<dbReference type="Pfam" id="PF00001">
    <property type="entry name" value="7tm_1"/>
    <property type="match status" value="1"/>
</dbReference>
<sequence length="452" mass="53233">MNSTLIPDYYYFPQQQQLQPQPQQQQFTISITLYDHLCKYFLVWYLPTVITLGFFGSIFCFIFLIHSKMFTSNLLIWLISICVSDFLILLTEGIWMLLKIWYKIDIRDYNNWLCIFHTSSSNYLFYWSAYMQCLLSIQRCYLVLYPLQVKSKWISLSKLIIYQIIISILLIIPILPYPLYWQVINDDCDPVNEKIFRLTTLCDLIFWGLIPVFVMTTCTGIICRNLLTRNKFAKKTIQSNVKINQHSSYYYSSHPTKSMNDLCKSNYLEDSEIHIHSEKKSCRSESLISNQENIPTTNSHTVRSMNDFRATTTTTTTELNKRKYISQDSHTHVTPLLLCMNFVYMASVCPLLIYFLYLNFIVDSIDNNMHKFLYYLFRSFCLLSTCTNWIFYCVAGKKFRDRTKQLLLSLCNSNKISLVINENGFLIIKYTDKHRYSVSNIARTKGLSSPSN</sequence>
<evidence type="ECO:0000256" key="7">
    <source>
        <dbReference type="ARBA" id="ARBA00023224"/>
    </source>
</evidence>
<dbReference type="GO" id="GO:0005886">
    <property type="term" value="C:plasma membrane"/>
    <property type="evidence" value="ECO:0007669"/>
    <property type="project" value="TreeGrafter"/>
</dbReference>
<feature type="transmembrane region" description="Helical" evidence="8">
    <location>
        <begin position="42"/>
        <end position="65"/>
    </location>
</feature>
<keyword evidence="4" id="KW-0297">G-protein coupled receptor</keyword>
<evidence type="ECO:0000313" key="10">
    <source>
        <dbReference type="Proteomes" id="UP000008854"/>
    </source>
</evidence>
<dbReference type="Proteomes" id="UP000008854">
    <property type="component" value="Unassembled WGS sequence"/>
</dbReference>
<keyword evidence="10" id="KW-1185">Reference proteome</keyword>
<organism evidence="10 11">
    <name type="scientific">Schistosoma mansoni</name>
    <name type="common">Blood fluke</name>
    <dbReference type="NCBI Taxonomy" id="6183"/>
    <lineage>
        <taxon>Eukaryota</taxon>
        <taxon>Metazoa</taxon>
        <taxon>Spiralia</taxon>
        <taxon>Lophotrochozoa</taxon>
        <taxon>Platyhelminthes</taxon>
        <taxon>Trematoda</taxon>
        <taxon>Digenea</taxon>
        <taxon>Strigeidida</taxon>
        <taxon>Schistosomatoidea</taxon>
        <taxon>Schistosomatidae</taxon>
        <taxon>Schistosoma</taxon>
    </lineage>
</organism>
<evidence type="ECO:0000256" key="1">
    <source>
        <dbReference type="ARBA" id="ARBA00004141"/>
    </source>
</evidence>
<evidence type="ECO:0000256" key="4">
    <source>
        <dbReference type="ARBA" id="ARBA00023040"/>
    </source>
</evidence>
<reference evidence="11" key="2">
    <citation type="submission" date="2018-12" db="UniProtKB">
        <authorList>
            <consortium name="WormBaseParasite"/>
        </authorList>
    </citation>
    <scope>IDENTIFICATION</scope>
    <source>
        <strain evidence="11">Puerto Rican</strain>
    </source>
</reference>
<dbReference type="GO" id="GO:0004930">
    <property type="term" value="F:G protein-coupled receptor activity"/>
    <property type="evidence" value="ECO:0007669"/>
    <property type="project" value="UniProtKB-KW"/>
</dbReference>
<evidence type="ECO:0000256" key="3">
    <source>
        <dbReference type="ARBA" id="ARBA00022989"/>
    </source>
</evidence>
<proteinExistence type="predicted"/>
<dbReference type="InterPro" id="IPR017452">
    <property type="entry name" value="GPCR_Rhodpsn_7TM"/>
</dbReference>
<feature type="transmembrane region" description="Helical" evidence="8">
    <location>
        <begin position="336"/>
        <end position="360"/>
    </location>
</feature>
<dbReference type="PANTHER" id="PTHR24243">
    <property type="entry name" value="G-PROTEIN COUPLED RECEPTOR"/>
    <property type="match status" value="1"/>
</dbReference>
<feature type="transmembrane region" description="Helical" evidence="8">
    <location>
        <begin position="159"/>
        <end position="184"/>
    </location>
</feature>
<evidence type="ECO:0000256" key="2">
    <source>
        <dbReference type="ARBA" id="ARBA00022692"/>
    </source>
</evidence>
<evidence type="ECO:0000256" key="8">
    <source>
        <dbReference type="SAM" id="Phobius"/>
    </source>
</evidence>
<reference evidence="10" key="1">
    <citation type="journal article" date="2012" name="PLoS Negl. Trop. Dis.">
        <title>A systematically improved high quality genome and transcriptome of the human blood fluke Schistosoma mansoni.</title>
        <authorList>
            <person name="Protasio A.V."/>
            <person name="Tsai I.J."/>
            <person name="Babbage A."/>
            <person name="Nichol S."/>
            <person name="Hunt M."/>
            <person name="Aslett M.A."/>
            <person name="De Silva N."/>
            <person name="Velarde G.S."/>
            <person name="Anderson T.J."/>
            <person name="Clark R.C."/>
            <person name="Davidson C."/>
            <person name="Dillon G.P."/>
            <person name="Holroyd N.E."/>
            <person name="LoVerde P.T."/>
            <person name="Lloyd C."/>
            <person name="McQuillan J."/>
            <person name="Oliveira G."/>
            <person name="Otto T.D."/>
            <person name="Parker-Manuel S.J."/>
            <person name="Quail M.A."/>
            <person name="Wilson R.A."/>
            <person name="Zerlotini A."/>
            <person name="Dunne D.W."/>
            <person name="Berriman M."/>
        </authorList>
    </citation>
    <scope>NUCLEOTIDE SEQUENCE [LARGE SCALE GENOMIC DNA]</scope>
    <source>
        <strain evidence="10">Puerto Rican</strain>
    </source>
</reference>
<keyword evidence="7" id="KW-0807">Transducer</keyword>
<dbReference type="InParanoid" id="A0A3Q0KSS1"/>
<keyword evidence="6" id="KW-0675">Receptor</keyword>
<keyword evidence="2 8" id="KW-0812">Transmembrane</keyword>
<evidence type="ECO:0000256" key="5">
    <source>
        <dbReference type="ARBA" id="ARBA00023136"/>
    </source>
</evidence>
<evidence type="ECO:0000313" key="11">
    <source>
        <dbReference type="WBParaSite" id="Smp_170610.1"/>
    </source>
</evidence>
<dbReference type="SUPFAM" id="SSF81321">
    <property type="entry name" value="Family A G protein-coupled receptor-like"/>
    <property type="match status" value="1"/>
</dbReference>
<evidence type="ECO:0000259" key="9">
    <source>
        <dbReference type="PROSITE" id="PS50262"/>
    </source>
</evidence>
<feature type="domain" description="G-protein coupled receptors family 1 profile" evidence="9">
    <location>
        <begin position="56"/>
        <end position="392"/>
    </location>
</feature>
<accession>A0A3Q0KSS1</accession>
<comment type="subcellular location">
    <subcellularLocation>
        <location evidence="1">Membrane</location>
        <topology evidence="1">Multi-pass membrane protein</topology>
    </subcellularLocation>
</comment>
<protein>
    <submittedName>
        <fullName evidence="11">Putative rhodopsin-like orphan GPCR</fullName>
    </submittedName>
</protein>
<feature type="transmembrane region" description="Helical" evidence="8">
    <location>
        <begin position="125"/>
        <end position="147"/>
    </location>
</feature>
<dbReference type="WBParaSite" id="Smp_170610.1">
    <property type="protein sequence ID" value="Smp_170610.1"/>
    <property type="gene ID" value="Smp_170610"/>
</dbReference>
<feature type="transmembrane region" description="Helical" evidence="8">
    <location>
        <begin position="74"/>
        <end position="98"/>
    </location>
</feature>
<dbReference type="Gene3D" id="1.20.1070.10">
    <property type="entry name" value="Rhodopsin 7-helix transmembrane proteins"/>
    <property type="match status" value="1"/>
</dbReference>
<dbReference type="InterPro" id="IPR000276">
    <property type="entry name" value="GPCR_Rhodpsn"/>
</dbReference>
<dbReference type="PROSITE" id="PS50262">
    <property type="entry name" value="G_PROTEIN_RECEP_F1_2"/>
    <property type="match status" value="1"/>
</dbReference>
<feature type="transmembrane region" description="Helical" evidence="8">
    <location>
        <begin position="204"/>
        <end position="227"/>
    </location>
</feature>
<dbReference type="PANTHER" id="PTHR24243:SF230">
    <property type="entry name" value="G-PROTEIN COUPLED RECEPTORS FAMILY 1 PROFILE DOMAIN-CONTAINING PROTEIN"/>
    <property type="match status" value="1"/>
</dbReference>
<name>A0A3Q0KSS1_SCHMA</name>